<dbReference type="PANTHER" id="PTHR12029:SF11">
    <property type="entry name" value="METHYLTRANSFERASE TARBP1-RELATED"/>
    <property type="match status" value="1"/>
</dbReference>
<keyword evidence="6" id="KW-0007">Acetylation</keyword>
<name>A0A6L2Q546_COPFO</name>
<dbReference type="GO" id="GO:0003723">
    <property type="term" value="F:RNA binding"/>
    <property type="evidence" value="ECO:0007669"/>
    <property type="project" value="UniProtKB-KW"/>
</dbReference>
<sequence>MASIFTEDASESPVSELMGVLNLLGNDKLEDNVNRIIRGLVSYLSLDKGADVKKCKMLKSVLEVKHKLREGEVGVQDSVLEYKTIFMLCLSLLERSSDVKGQCFSSLCGVLQQTLLLMGRDSFCNCVTNAVMKCQEELTLFVNNADIEESQCACTIRPEVSLRILEAVFAALLHKQDENNRLSTHEGAKIRFGDDSMESLILSLIWCGVEHISVQTLQCVIPKVLTYMTDNSLLQKIWRHITKSCHSNVHHTFQILCILAQFYVPCDLQNVEISYSVAKDNIFWKILQSGLTSADPLVRKQALYLMKRAVDGICQNNMPFTLHCPDAVFWWDPAHSSKIWEHFFLIIETLEEKQAHIIRPVLPMVNLLVAPSSEGNVLHVSWLLCVFCRIISHDNNFVVKWGIMNFIRIHRELHFARNGHKILEFLRPFMDAVNNSALYSVNPEHCSLSEIGESLKDLFEDVIVESSHEDCRVFFGSVLDVMNSVSWAPVPLFNVVYALAHAPSIPVWDQQRLGVLEGFMSEALRCHCVFIRGAIQCMLLNATIHFADVAVLDINTVAQYLGSYISSESLKRGTSAWRDSVKWVKMFVSKDDAARFVSTSFLASAGQVCLSVTAVARMVVLLCDAELLPCCMADGTYSLARSLCTVLSCFHNCDKRLYASEAGQNHTLQLVICLLNESHTTCGDDLVRKTVTGCVNLILDQIFTYISRRMSSVTHLQDYHLVDLYLTALISLSAEPDILHQPKAHLTKLQDVALQVLMAPTAPPMCHYFSVRVLAFISHWLRNHCQCTCTAIEPCVILQTQSILISYMVRDGRVNSPPVKQEIELQLTRDLQTLWGKLTSTYLEAGWSIIADFVHSCLRAGDQILSLRSVEDMVSDIGTALEIGGSVLLVPVMNILEKMLPKYFGNEMFKLTSTCWSMIFELRKTELFWRTMKAFIQMLFQPSVMTIEACQHHLLQYSEKIFMHGEAIAGLSNMLVLQLQKVIAHASPEILEQYWAILVEALTFGPVHRRDQRIIMDTCRFISSLGNRCSVNELTSNDCCVDNEVRARGVQLLLAVCSSNKNHQVIGKLVDALMLKDSTASSRKTRYFGDSQLHRMKHRVMQSILVVEPLLDTEMAERLMQWLQNSLLVESQQPSVRYQQEWLLARLLYHHPCLRDRLWDMFQEAREKRPGSVCSFIAVVYQVACMLKDEQEMFVDRSMHEILPWCMAQHFSVRLYAQTTLQKLLVLCKIQQYERVAEKYAMVESILQTSMEHGNAVKNAQKLQQDFYFSAFHPVEHYTLETIFYDLPRLASVTCEEWIPTDLFTSCGVSGASHIELENSNRALKQFSVAAWVLKTSGGTEDSAATMADPPDNVQKKVVPWRSIIPEEDLASKPRHKQEEGLIVVASLIDRLPNLGGLSRTCEVFGVSEYVLGSLKYLEDKQFCSLSVTAEQWVPISEVKRHLLSRYLEAKRKDGYTLVGAEQTASSTRLNDFKFPQKTLLLLGNEKEGIPPDLMPFLDVCVEIPQQGVIRSLNVHVTGALFVWEYMRQRVLK</sequence>
<evidence type="ECO:0000256" key="7">
    <source>
        <dbReference type="ARBA" id="ARBA00093266"/>
    </source>
</evidence>
<evidence type="ECO:0000256" key="2">
    <source>
        <dbReference type="ARBA" id="ARBA00022603"/>
    </source>
</evidence>
<comment type="caution">
    <text evidence="14">The sequence shown here is derived from an EMBL/GenBank/DDBJ whole genome shotgun (WGS) entry which is preliminary data.</text>
</comment>
<evidence type="ECO:0000256" key="6">
    <source>
        <dbReference type="ARBA" id="ARBA00022990"/>
    </source>
</evidence>
<dbReference type="InterPro" id="IPR056921">
    <property type="entry name" value="TARBP1_dom"/>
</dbReference>
<evidence type="ECO:0000256" key="9">
    <source>
        <dbReference type="ARBA" id="ARBA00093594"/>
    </source>
</evidence>
<dbReference type="InParanoid" id="A0A6L2Q546"/>
<feature type="domain" description="TARBP1" evidence="13">
    <location>
        <begin position="298"/>
        <end position="370"/>
    </location>
</feature>
<organism evidence="14 15">
    <name type="scientific">Coptotermes formosanus</name>
    <name type="common">Formosan subterranean termite</name>
    <dbReference type="NCBI Taxonomy" id="36987"/>
    <lineage>
        <taxon>Eukaryota</taxon>
        <taxon>Metazoa</taxon>
        <taxon>Ecdysozoa</taxon>
        <taxon>Arthropoda</taxon>
        <taxon>Hexapoda</taxon>
        <taxon>Insecta</taxon>
        <taxon>Pterygota</taxon>
        <taxon>Neoptera</taxon>
        <taxon>Polyneoptera</taxon>
        <taxon>Dictyoptera</taxon>
        <taxon>Blattodea</taxon>
        <taxon>Blattoidea</taxon>
        <taxon>Termitoidae</taxon>
        <taxon>Rhinotermitidae</taxon>
        <taxon>Coptotermes</taxon>
    </lineage>
</organism>
<evidence type="ECO:0000256" key="8">
    <source>
        <dbReference type="ARBA" id="ARBA00093361"/>
    </source>
</evidence>
<reference evidence="15" key="1">
    <citation type="submission" date="2020-01" db="EMBL/GenBank/DDBJ databases">
        <title>Draft genome sequence of the Termite Coptotermes fromosanus.</title>
        <authorList>
            <person name="Itakura S."/>
            <person name="Yosikawa Y."/>
            <person name="Umezawa K."/>
        </authorList>
    </citation>
    <scope>NUCLEOTIDE SEQUENCE [LARGE SCALE GENOMIC DNA]</scope>
</reference>
<dbReference type="FunCoup" id="A0A6L2Q546">
    <property type="interactions" value="4"/>
</dbReference>
<comment type="catalytic activity">
    <reaction evidence="7">
        <text>guanosine(18) in tRNA + S-adenosyl-L-methionine = 2'-O-methylguanosine(18) in tRNA + S-adenosyl-L-homocysteine + H(+)</text>
        <dbReference type="Rhea" id="RHEA:20077"/>
        <dbReference type="Rhea" id="RHEA-COMP:10190"/>
        <dbReference type="Rhea" id="RHEA-COMP:10192"/>
        <dbReference type="ChEBI" id="CHEBI:15378"/>
        <dbReference type="ChEBI" id="CHEBI:57856"/>
        <dbReference type="ChEBI" id="CHEBI:59789"/>
        <dbReference type="ChEBI" id="CHEBI:74269"/>
        <dbReference type="ChEBI" id="CHEBI:74445"/>
        <dbReference type="EC" id="2.1.1.34"/>
    </reaction>
    <physiologicalReaction direction="left-to-right" evidence="7">
        <dbReference type="Rhea" id="RHEA:20078"/>
    </physiologicalReaction>
</comment>
<comment type="similarity">
    <text evidence="1">Belongs to the class IV-like SAM-binding methyltransferase superfamily. RNA methyltransferase TrmH family.</text>
</comment>
<dbReference type="EMBL" id="BLKM01012573">
    <property type="protein sequence ID" value="GFG36967.1"/>
    <property type="molecule type" value="Genomic_DNA"/>
</dbReference>
<dbReference type="PANTHER" id="PTHR12029">
    <property type="entry name" value="RNA METHYLTRANSFERASE"/>
    <property type="match status" value="1"/>
</dbReference>
<evidence type="ECO:0000259" key="12">
    <source>
        <dbReference type="Pfam" id="PF00588"/>
    </source>
</evidence>
<keyword evidence="2" id="KW-0489">Methyltransferase</keyword>
<dbReference type="InterPro" id="IPR045330">
    <property type="entry name" value="TRM3/TARBP1"/>
</dbReference>
<protein>
    <recommendedName>
        <fullName evidence="10">tRNA (guanosine(18)-2'-O)-methyltransferase TARBP1</fullName>
        <ecNumber evidence="9">2.1.1.34</ecNumber>
    </recommendedName>
    <alternativeName>
        <fullName evidence="11">TAR RNA-binding protein 1</fullName>
    </alternativeName>
</protein>
<dbReference type="EC" id="2.1.1.34" evidence="9"/>
<evidence type="ECO:0000256" key="5">
    <source>
        <dbReference type="ARBA" id="ARBA00022884"/>
    </source>
</evidence>
<evidence type="ECO:0000313" key="15">
    <source>
        <dbReference type="Proteomes" id="UP000502823"/>
    </source>
</evidence>
<dbReference type="InterPro" id="IPR029028">
    <property type="entry name" value="Alpha/beta_knot_MTases"/>
</dbReference>
<gene>
    <name evidence="14" type="ORF">Cfor_05388</name>
</gene>
<evidence type="ECO:0000259" key="13">
    <source>
        <dbReference type="Pfam" id="PF25050"/>
    </source>
</evidence>
<keyword evidence="3" id="KW-0808">Transferase</keyword>
<dbReference type="OrthoDB" id="241340at2759"/>
<feature type="domain" description="tRNA/rRNA methyltransferase SpoU type" evidence="12">
    <location>
        <begin position="1382"/>
        <end position="1523"/>
    </location>
</feature>
<dbReference type="Pfam" id="PF00588">
    <property type="entry name" value="SpoU_methylase"/>
    <property type="match status" value="1"/>
</dbReference>
<evidence type="ECO:0000256" key="11">
    <source>
        <dbReference type="ARBA" id="ARBA00093656"/>
    </source>
</evidence>
<dbReference type="InterPro" id="IPR029026">
    <property type="entry name" value="tRNA_m1G_MTases_N"/>
</dbReference>
<dbReference type="CDD" id="cd18091">
    <property type="entry name" value="SpoU-like_TRM3-like"/>
    <property type="match status" value="1"/>
</dbReference>
<evidence type="ECO:0000256" key="1">
    <source>
        <dbReference type="ARBA" id="ARBA00007228"/>
    </source>
</evidence>
<keyword evidence="4" id="KW-0949">S-adenosyl-L-methionine</keyword>
<keyword evidence="5" id="KW-0694">RNA-binding</keyword>
<dbReference type="Gene3D" id="3.40.1280.10">
    <property type="match status" value="1"/>
</dbReference>
<dbReference type="Pfam" id="PF25050">
    <property type="entry name" value="TARBP1"/>
    <property type="match status" value="1"/>
</dbReference>
<dbReference type="FunFam" id="3.40.1280.10:FF:000010">
    <property type="entry name" value="probable methyltransferase TARBP1"/>
    <property type="match status" value="1"/>
</dbReference>
<evidence type="ECO:0000313" key="14">
    <source>
        <dbReference type="EMBL" id="GFG36967.1"/>
    </source>
</evidence>
<accession>A0A6L2Q546</accession>
<dbReference type="InterPro" id="IPR001537">
    <property type="entry name" value="SpoU_MeTrfase"/>
</dbReference>
<evidence type="ECO:0000256" key="4">
    <source>
        <dbReference type="ARBA" id="ARBA00022691"/>
    </source>
</evidence>
<dbReference type="GO" id="GO:0030488">
    <property type="term" value="P:tRNA methylation"/>
    <property type="evidence" value="ECO:0007669"/>
    <property type="project" value="InterPro"/>
</dbReference>
<evidence type="ECO:0000256" key="10">
    <source>
        <dbReference type="ARBA" id="ARBA00093636"/>
    </source>
</evidence>
<dbReference type="GO" id="GO:0141100">
    <property type="term" value="F:tRNA (guanine(18)-2'-O)-methyltransferase activity"/>
    <property type="evidence" value="ECO:0007669"/>
    <property type="project" value="UniProtKB-EC"/>
</dbReference>
<dbReference type="SUPFAM" id="SSF75217">
    <property type="entry name" value="alpha/beta knot"/>
    <property type="match status" value="1"/>
</dbReference>
<dbReference type="Proteomes" id="UP000502823">
    <property type="component" value="Unassembled WGS sequence"/>
</dbReference>
<proteinExistence type="inferred from homology"/>
<dbReference type="InterPro" id="IPR044748">
    <property type="entry name" value="Trm3/TARBP1_C"/>
</dbReference>
<keyword evidence="15" id="KW-1185">Reference proteome</keyword>
<evidence type="ECO:0000256" key="3">
    <source>
        <dbReference type="ARBA" id="ARBA00022679"/>
    </source>
</evidence>
<comment type="function">
    <text evidence="8">S-adenosyl-L-methionine-dependent 2'-O-ribose methyltransferase that catalyzes the formation of 2'-O-methylguanosine at position 18 (Gm18) in a subset of tRNA. Selectively mediates Gm18 methylation of tRNAGln-TTG/CTG and tRNASer-TGA/GCT. Gm18 modification can enhance the stability of modified tRNAs.</text>
</comment>